<keyword evidence="2" id="KW-1185">Reference proteome</keyword>
<reference evidence="1 2" key="1">
    <citation type="journal article" date="2012" name="Science">
        <title>The Paleozoic origin of enzymatic lignin decomposition reconstructed from 31 fungal genomes.</title>
        <authorList>
            <person name="Floudas D."/>
            <person name="Binder M."/>
            <person name="Riley R."/>
            <person name="Barry K."/>
            <person name="Blanchette R.A."/>
            <person name="Henrissat B."/>
            <person name="Martinez A.T."/>
            <person name="Otillar R."/>
            <person name="Spatafora J.W."/>
            <person name="Yadav J.S."/>
            <person name="Aerts A."/>
            <person name="Benoit I."/>
            <person name="Boyd A."/>
            <person name="Carlson A."/>
            <person name="Copeland A."/>
            <person name="Coutinho P.M."/>
            <person name="de Vries R.P."/>
            <person name="Ferreira P."/>
            <person name="Findley K."/>
            <person name="Foster B."/>
            <person name="Gaskell J."/>
            <person name="Glotzer D."/>
            <person name="Gorecki P."/>
            <person name="Heitman J."/>
            <person name="Hesse C."/>
            <person name="Hori C."/>
            <person name="Igarashi K."/>
            <person name="Jurgens J.A."/>
            <person name="Kallen N."/>
            <person name="Kersten P."/>
            <person name="Kohler A."/>
            <person name="Kuees U."/>
            <person name="Kumar T.K.A."/>
            <person name="Kuo A."/>
            <person name="LaButti K."/>
            <person name="Larrondo L.F."/>
            <person name="Lindquist E."/>
            <person name="Ling A."/>
            <person name="Lombard V."/>
            <person name="Lucas S."/>
            <person name="Lundell T."/>
            <person name="Martin R."/>
            <person name="McLaughlin D.J."/>
            <person name="Morgenstern I."/>
            <person name="Morin E."/>
            <person name="Murat C."/>
            <person name="Nagy L.G."/>
            <person name="Nolan M."/>
            <person name="Ohm R.A."/>
            <person name="Patyshakuliyeva A."/>
            <person name="Rokas A."/>
            <person name="Ruiz-Duenas F.J."/>
            <person name="Sabat G."/>
            <person name="Salamov A."/>
            <person name="Samejima M."/>
            <person name="Schmutz J."/>
            <person name="Slot J.C."/>
            <person name="St John F."/>
            <person name="Stenlid J."/>
            <person name="Sun H."/>
            <person name="Sun S."/>
            <person name="Syed K."/>
            <person name="Tsang A."/>
            <person name="Wiebenga A."/>
            <person name="Young D."/>
            <person name="Pisabarro A."/>
            <person name="Eastwood D.C."/>
            <person name="Martin F."/>
            <person name="Cullen D."/>
            <person name="Grigoriev I.V."/>
            <person name="Hibbett D.S."/>
        </authorList>
    </citation>
    <scope>NUCLEOTIDE SEQUENCE [LARGE SCALE GENOMIC DNA]</scope>
    <source>
        <strain evidence="1 2">ATCC 11539</strain>
    </source>
</reference>
<accession>S7RN12</accession>
<dbReference type="GeneID" id="19305202"/>
<dbReference type="EMBL" id="KB469304">
    <property type="protein sequence ID" value="EPQ54114.1"/>
    <property type="molecule type" value="Genomic_DNA"/>
</dbReference>
<sequence>QFPRFLYPDGREYDKNNLEDGLFGGHVMIRCAKHLLVGPASALRPTGYKKGRAGNAKVMGVNSITPRIIAYIAVQVGFALSDVQEWNQLDHDFNYQSFFWNILTLFED</sequence>
<proteinExistence type="predicted"/>
<evidence type="ECO:0000313" key="2">
    <source>
        <dbReference type="Proteomes" id="UP000030669"/>
    </source>
</evidence>
<feature type="non-terminal residue" evidence="1">
    <location>
        <position position="108"/>
    </location>
</feature>
<feature type="non-terminal residue" evidence="1">
    <location>
        <position position="1"/>
    </location>
</feature>
<evidence type="ECO:0000313" key="1">
    <source>
        <dbReference type="EMBL" id="EPQ54114.1"/>
    </source>
</evidence>
<dbReference type="Pfam" id="PF20414">
    <property type="entry name" value="DUF6698"/>
    <property type="match status" value="1"/>
</dbReference>
<dbReference type="InterPro" id="IPR046521">
    <property type="entry name" value="DUF6698"/>
</dbReference>
<dbReference type="OMA" id="SGKPWNA"/>
<protein>
    <submittedName>
        <fullName evidence="1">Uncharacterized protein</fullName>
    </submittedName>
</protein>
<dbReference type="HOGENOM" id="CLU_1987023_0_0_1"/>
<dbReference type="OrthoDB" id="3259047at2759"/>
<dbReference type="KEGG" id="gtr:GLOTRDRAFT_26664"/>
<dbReference type="RefSeq" id="XP_007867181.1">
    <property type="nucleotide sequence ID" value="XM_007868990.1"/>
</dbReference>
<name>S7RN12_GLOTA</name>
<dbReference type="Proteomes" id="UP000030669">
    <property type="component" value="Unassembled WGS sequence"/>
</dbReference>
<organism evidence="1 2">
    <name type="scientific">Gloeophyllum trabeum (strain ATCC 11539 / FP-39264 / Madison 617)</name>
    <name type="common">Brown rot fungus</name>
    <dbReference type="NCBI Taxonomy" id="670483"/>
    <lineage>
        <taxon>Eukaryota</taxon>
        <taxon>Fungi</taxon>
        <taxon>Dikarya</taxon>
        <taxon>Basidiomycota</taxon>
        <taxon>Agaricomycotina</taxon>
        <taxon>Agaricomycetes</taxon>
        <taxon>Gloeophyllales</taxon>
        <taxon>Gloeophyllaceae</taxon>
        <taxon>Gloeophyllum</taxon>
    </lineage>
</organism>
<gene>
    <name evidence="1" type="ORF">GLOTRDRAFT_26664</name>
</gene>
<dbReference type="AlphaFoldDB" id="S7RN12"/>